<dbReference type="SUPFAM" id="SSF46785">
    <property type="entry name" value="Winged helix' DNA-binding domain"/>
    <property type="match status" value="1"/>
</dbReference>
<dbReference type="PROSITE" id="PS50949">
    <property type="entry name" value="HTH_GNTR"/>
    <property type="match status" value="1"/>
</dbReference>
<evidence type="ECO:0000256" key="1">
    <source>
        <dbReference type="ARBA" id="ARBA00023015"/>
    </source>
</evidence>
<feature type="coiled-coil region" evidence="4">
    <location>
        <begin position="240"/>
        <end position="267"/>
    </location>
</feature>
<dbReference type="PRINTS" id="PR00035">
    <property type="entry name" value="HTHGNTR"/>
</dbReference>
<dbReference type="EMBL" id="CM000832">
    <property type="protein sequence ID" value="EET06611.1"/>
    <property type="molecule type" value="Genomic_DNA"/>
</dbReference>
<dbReference type="CDD" id="cd07377">
    <property type="entry name" value="WHTH_GntR"/>
    <property type="match status" value="1"/>
</dbReference>
<evidence type="ECO:0000256" key="3">
    <source>
        <dbReference type="ARBA" id="ARBA00023163"/>
    </source>
</evidence>
<dbReference type="Proteomes" id="UP000001812">
    <property type="component" value="Chromosome I"/>
</dbReference>
<dbReference type="SUPFAM" id="SSF48008">
    <property type="entry name" value="GntR ligand-binding domain-like"/>
    <property type="match status" value="1"/>
</dbReference>
<dbReference type="PANTHER" id="PTHR43537:SF24">
    <property type="entry name" value="GLUCONATE OPERON TRANSCRIPTIONAL REPRESSOR"/>
    <property type="match status" value="1"/>
</dbReference>
<dbReference type="InterPro" id="IPR036390">
    <property type="entry name" value="WH_DNA-bd_sf"/>
</dbReference>
<dbReference type="InterPro" id="IPR011711">
    <property type="entry name" value="GntR_C"/>
</dbReference>
<keyword evidence="2" id="KW-0238">DNA-binding</keyword>
<dbReference type="GO" id="GO:0003700">
    <property type="term" value="F:DNA-binding transcription factor activity"/>
    <property type="evidence" value="ECO:0007669"/>
    <property type="project" value="InterPro"/>
</dbReference>
<dbReference type="GO" id="GO:0003677">
    <property type="term" value="F:DNA binding"/>
    <property type="evidence" value="ECO:0007669"/>
    <property type="project" value="UniProtKB-KW"/>
</dbReference>
<dbReference type="Pfam" id="PF00392">
    <property type="entry name" value="GntR"/>
    <property type="match status" value="1"/>
</dbReference>
<evidence type="ECO:0000313" key="6">
    <source>
        <dbReference type="EMBL" id="EET06611.1"/>
    </source>
</evidence>
<dbReference type="InterPro" id="IPR036388">
    <property type="entry name" value="WH-like_DNA-bd_sf"/>
</dbReference>
<protein>
    <submittedName>
        <fullName evidence="6">Transcriptional regulator, GntR family</fullName>
    </submittedName>
</protein>
<dbReference type="SMART" id="SM00895">
    <property type="entry name" value="FCD"/>
    <property type="match status" value="1"/>
</dbReference>
<evidence type="ECO:0000256" key="4">
    <source>
        <dbReference type="SAM" id="Coils"/>
    </source>
</evidence>
<sequence>MSKRGKRIDDNTVFQRVGFGGPMRRAGFRPFIFLPPMSNLKIERNAKTLRELTLDKLRGAIVQGYFRPGERLVERTLCDELGVSRTVVREVLRHLETEGLVEIAVGHGPIVARLDPALIGEIYELRGLLEANVARACAERATPELVAKLRNIRTMIEDAFDKEDLSRVLEHTEQFYDAMFEGAGKQVSLTVVKSLNARINQLRALTIAVPGRSGESNREMNALLDAIERQDPEGASAASAAHIRRAAELALNALEEKQKEEEQVRSKA</sequence>
<accession>A0A0E1W2U0</accession>
<evidence type="ECO:0000256" key="2">
    <source>
        <dbReference type="ARBA" id="ARBA00023125"/>
    </source>
</evidence>
<dbReference type="Pfam" id="PF07729">
    <property type="entry name" value="FCD"/>
    <property type="match status" value="1"/>
</dbReference>
<gene>
    <name evidence="6" type="ORF">BURPS1710A_2559</name>
</gene>
<dbReference type="Gene3D" id="1.20.120.530">
    <property type="entry name" value="GntR ligand-binding domain-like"/>
    <property type="match status" value="1"/>
</dbReference>
<organism evidence="6">
    <name type="scientific">Burkholderia pseudomallei 1710a</name>
    <dbReference type="NCBI Taxonomy" id="320371"/>
    <lineage>
        <taxon>Bacteria</taxon>
        <taxon>Pseudomonadati</taxon>
        <taxon>Pseudomonadota</taxon>
        <taxon>Betaproteobacteria</taxon>
        <taxon>Burkholderiales</taxon>
        <taxon>Burkholderiaceae</taxon>
        <taxon>Burkholderia</taxon>
        <taxon>pseudomallei group</taxon>
    </lineage>
</organism>
<dbReference type="InterPro" id="IPR008920">
    <property type="entry name" value="TF_FadR/GntR_C"/>
</dbReference>
<dbReference type="InterPro" id="IPR000524">
    <property type="entry name" value="Tscrpt_reg_HTH_GntR"/>
</dbReference>
<name>A0A0E1W2U0_BURPE</name>
<evidence type="ECO:0000259" key="5">
    <source>
        <dbReference type="PROSITE" id="PS50949"/>
    </source>
</evidence>
<keyword evidence="4" id="KW-0175">Coiled coil</keyword>
<dbReference type="AlphaFoldDB" id="A0A0E1W2U0"/>
<keyword evidence="1" id="KW-0805">Transcription regulation</keyword>
<feature type="domain" description="HTH gntR-type" evidence="5">
    <location>
        <begin position="47"/>
        <end position="114"/>
    </location>
</feature>
<proteinExistence type="predicted"/>
<reference evidence="6" key="1">
    <citation type="submission" date="2009-05" db="EMBL/GenBank/DDBJ databases">
        <authorList>
            <person name="Harkins D.M."/>
            <person name="DeShazer D."/>
            <person name="Woods D.E."/>
            <person name="Brinkac L.M."/>
            <person name="Brown K.A."/>
            <person name="Hung G.C."/>
            <person name="Tuanyok A."/>
            <person name="Zhang B."/>
            <person name="Nierman W.C."/>
        </authorList>
    </citation>
    <scope>NUCLEOTIDE SEQUENCE [LARGE SCALE GENOMIC DNA]</scope>
    <source>
        <strain evidence="6">1710a</strain>
    </source>
</reference>
<dbReference type="SMART" id="SM00345">
    <property type="entry name" value="HTH_GNTR"/>
    <property type="match status" value="1"/>
</dbReference>
<dbReference type="PANTHER" id="PTHR43537">
    <property type="entry name" value="TRANSCRIPTIONAL REGULATOR, GNTR FAMILY"/>
    <property type="match status" value="1"/>
</dbReference>
<dbReference type="HOGENOM" id="CLU_017584_5_5_4"/>
<dbReference type="Gene3D" id="1.10.10.10">
    <property type="entry name" value="Winged helix-like DNA-binding domain superfamily/Winged helix DNA-binding domain"/>
    <property type="match status" value="1"/>
</dbReference>
<keyword evidence="3" id="KW-0804">Transcription</keyword>